<name>M2LL08_BAUPA</name>
<dbReference type="Proteomes" id="UP000011761">
    <property type="component" value="Unassembled WGS sequence"/>
</dbReference>
<evidence type="ECO:0000313" key="1">
    <source>
        <dbReference type="EMBL" id="EMC94967.1"/>
    </source>
</evidence>
<dbReference type="KEGG" id="bcom:BAUCODRAFT_123455"/>
<evidence type="ECO:0000313" key="2">
    <source>
        <dbReference type="Proteomes" id="UP000011761"/>
    </source>
</evidence>
<organism evidence="1 2">
    <name type="scientific">Baudoinia panamericana (strain UAMH 10762)</name>
    <name type="common">Angels' share fungus</name>
    <name type="synonym">Baudoinia compniacensis (strain UAMH 10762)</name>
    <dbReference type="NCBI Taxonomy" id="717646"/>
    <lineage>
        <taxon>Eukaryota</taxon>
        <taxon>Fungi</taxon>
        <taxon>Dikarya</taxon>
        <taxon>Ascomycota</taxon>
        <taxon>Pezizomycotina</taxon>
        <taxon>Dothideomycetes</taxon>
        <taxon>Dothideomycetidae</taxon>
        <taxon>Mycosphaerellales</taxon>
        <taxon>Teratosphaeriaceae</taxon>
        <taxon>Baudoinia</taxon>
    </lineage>
</organism>
<dbReference type="HOGENOM" id="CLU_2775556_0_0_1"/>
<keyword evidence="2" id="KW-1185">Reference proteome</keyword>
<gene>
    <name evidence="1" type="ORF">BAUCODRAFT_123455</name>
</gene>
<reference evidence="1 2" key="1">
    <citation type="journal article" date="2012" name="PLoS Pathog.">
        <title>Diverse lifestyles and strategies of plant pathogenesis encoded in the genomes of eighteen Dothideomycetes fungi.</title>
        <authorList>
            <person name="Ohm R.A."/>
            <person name="Feau N."/>
            <person name="Henrissat B."/>
            <person name="Schoch C.L."/>
            <person name="Horwitz B.A."/>
            <person name="Barry K.W."/>
            <person name="Condon B.J."/>
            <person name="Copeland A.C."/>
            <person name="Dhillon B."/>
            <person name="Glaser F."/>
            <person name="Hesse C.N."/>
            <person name="Kosti I."/>
            <person name="LaButti K."/>
            <person name="Lindquist E.A."/>
            <person name="Lucas S."/>
            <person name="Salamov A.A."/>
            <person name="Bradshaw R.E."/>
            <person name="Ciuffetti L."/>
            <person name="Hamelin R.C."/>
            <person name="Kema G.H.J."/>
            <person name="Lawrence C."/>
            <person name="Scott J.A."/>
            <person name="Spatafora J.W."/>
            <person name="Turgeon B.G."/>
            <person name="de Wit P.J.G.M."/>
            <person name="Zhong S."/>
            <person name="Goodwin S.B."/>
            <person name="Grigoriev I.V."/>
        </authorList>
    </citation>
    <scope>NUCLEOTIDE SEQUENCE [LARGE SCALE GENOMIC DNA]</scope>
    <source>
        <strain evidence="1 2">UAMH 10762</strain>
    </source>
</reference>
<protein>
    <submittedName>
        <fullName evidence="1">Uncharacterized protein</fullName>
    </submittedName>
</protein>
<proteinExistence type="predicted"/>
<dbReference type="AlphaFoldDB" id="M2LL08"/>
<accession>M2LL08</accession>
<dbReference type="EMBL" id="KB445557">
    <property type="protein sequence ID" value="EMC94967.1"/>
    <property type="molecule type" value="Genomic_DNA"/>
</dbReference>
<dbReference type="GeneID" id="19107780"/>
<dbReference type="RefSeq" id="XP_007677660.1">
    <property type="nucleotide sequence ID" value="XM_007679470.1"/>
</dbReference>
<sequence>MHEPKAIAQLSSSQHASRKLVQDLKASGLQQEGKFSRPHQCARQRGRVFAIVAGAGVLVQMEIAVRVVE</sequence>